<dbReference type="PANTHER" id="PTHR23215:SF0">
    <property type="entry name" value="BUB3-INTERACTING AND GLEBS MOTIF-CONTAINING PROTEIN ZNF207"/>
    <property type="match status" value="1"/>
</dbReference>
<evidence type="ECO:0000256" key="5">
    <source>
        <dbReference type="ARBA" id="ARBA00023242"/>
    </source>
</evidence>
<gene>
    <name evidence="7" type="ORF">BaRGS_00015447</name>
</gene>
<evidence type="ECO:0008006" key="9">
    <source>
        <dbReference type="Google" id="ProtNLM"/>
    </source>
</evidence>
<feature type="compositionally biased region" description="Basic and acidic residues" evidence="6">
    <location>
        <begin position="1"/>
        <end position="10"/>
    </location>
</feature>
<proteinExistence type="predicted"/>
<evidence type="ECO:0000256" key="3">
    <source>
        <dbReference type="ARBA" id="ARBA00022771"/>
    </source>
</evidence>
<keyword evidence="4" id="KW-0862">Zinc</keyword>
<dbReference type="Proteomes" id="UP001519460">
    <property type="component" value="Unassembled WGS sequence"/>
</dbReference>
<comment type="subcellular location">
    <subcellularLocation>
        <location evidence="1">Nucleus</location>
    </subcellularLocation>
</comment>
<organism evidence="7 8">
    <name type="scientific">Batillaria attramentaria</name>
    <dbReference type="NCBI Taxonomy" id="370345"/>
    <lineage>
        <taxon>Eukaryota</taxon>
        <taxon>Metazoa</taxon>
        <taxon>Spiralia</taxon>
        <taxon>Lophotrochozoa</taxon>
        <taxon>Mollusca</taxon>
        <taxon>Gastropoda</taxon>
        <taxon>Caenogastropoda</taxon>
        <taxon>Sorbeoconcha</taxon>
        <taxon>Cerithioidea</taxon>
        <taxon>Batillariidae</taxon>
        <taxon>Batillaria</taxon>
    </lineage>
</organism>
<feature type="compositionally biased region" description="Pro residues" evidence="6">
    <location>
        <begin position="67"/>
        <end position="89"/>
    </location>
</feature>
<accession>A0ABD0L1W0</accession>
<evidence type="ECO:0000256" key="2">
    <source>
        <dbReference type="ARBA" id="ARBA00022723"/>
    </source>
</evidence>
<evidence type="ECO:0000256" key="4">
    <source>
        <dbReference type="ARBA" id="ARBA00022833"/>
    </source>
</evidence>
<dbReference type="AlphaFoldDB" id="A0ABD0L1W0"/>
<keyword evidence="2" id="KW-0479">Metal-binding</keyword>
<dbReference type="GO" id="GO:0008270">
    <property type="term" value="F:zinc ion binding"/>
    <property type="evidence" value="ECO:0007669"/>
    <property type="project" value="UniProtKB-KW"/>
</dbReference>
<keyword evidence="8" id="KW-1185">Reference proteome</keyword>
<evidence type="ECO:0000313" key="7">
    <source>
        <dbReference type="EMBL" id="KAK7493321.1"/>
    </source>
</evidence>
<evidence type="ECO:0000256" key="1">
    <source>
        <dbReference type="ARBA" id="ARBA00004123"/>
    </source>
</evidence>
<evidence type="ECO:0000256" key="6">
    <source>
        <dbReference type="SAM" id="MobiDB-lite"/>
    </source>
</evidence>
<name>A0ABD0L1W0_9CAEN</name>
<feature type="region of interest" description="Disordered" evidence="6">
    <location>
        <begin position="1"/>
        <end position="89"/>
    </location>
</feature>
<sequence length="290" mass="30220">MQVHKEKVDKVPNSMPGRHNIEIEIYGMEGIPEEDIKNHERNKKNESKGVESPDDDDDNSQPSFPNSIPPPPMGGMPFPGPGGMPPMPPGPMMGPMGPMGPVGPMGPMGPMGNMGPMVGGPMGNMGPMGMPPMPPQPMIPPAAQNMSVAGPSKPLFPAAVQAGPMSASASTSGKPTFPSAAAVSSSATITGAPTIKKPEAASGLTSKLIHPDEDISLEEKRASMPRYQSRLAHMGSMPSSVPRMNHPMGQGGMMGGVPPRMGMRPPGPPGQFNMPFRPGMPSPQMHGSPY</sequence>
<evidence type="ECO:0000313" key="8">
    <source>
        <dbReference type="Proteomes" id="UP001519460"/>
    </source>
</evidence>
<protein>
    <recommendedName>
        <fullName evidence="9">BUB3-interacting and GLEBS motif-containing protein ZNF207</fullName>
    </recommendedName>
</protein>
<dbReference type="GO" id="GO:0005634">
    <property type="term" value="C:nucleus"/>
    <property type="evidence" value="ECO:0007669"/>
    <property type="project" value="UniProtKB-SubCell"/>
</dbReference>
<reference evidence="7 8" key="1">
    <citation type="journal article" date="2023" name="Sci. Data">
        <title>Genome assembly of the Korean intertidal mud-creeper Batillaria attramentaria.</title>
        <authorList>
            <person name="Patra A.K."/>
            <person name="Ho P.T."/>
            <person name="Jun S."/>
            <person name="Lee S.J."/>
            <person name="Kim Y."/>
            <person name="Won Y.J."/>
        </authorList>
    </citation>
    <scope>NUCLEOTIDE SEQUENCE [LARGE SCALE GENOMIC DNA]</scope>
    <source>
        <strain evidence="7">Wonlab-2016</strain>
    </source>
</reference>
<dbReference type="PANTHER" id="PTHR23215">
    <property type="entry name" value="ZINC FINGER PROTEIN 207"/>
    <property type="match status" value="1"/>
</dbReference>
<feature type="compositionally biased region" description="Basic and acidic residues" evidence="6">
    <location>
        <begin position="34"/>
        <end position="51"/>
    </location>
</feature>
<dbReference type="EMBL" id="JACVVK020000094">
    <property type="protein sequence ID" value="KAK7493321.1"/>
    <property type="molecule type" value="Genomic_DNA"/>
</dbReference>
<keyword evidence="3" id="KW-0863">Zinc-finger</keyword>
<comment type="caution">
    <text evidence="7">The sequence shown here is derived from an EMBL/GenBank/DDBJ whole genome shotgun (WGS) entry which is preliminary data.</text>
</comment>
<keyword evidence="5" id="KW-0539">Nucleus</keyword>